<reference evidence="3" key="1">
    <citation type="submission" date="2021-01" db="EMBL/GenBank/DDBJ databases">
        <title>Caligus Genome Assembly.</title>
        <authorList>
            <person name="Gallardo-Escarate C."/>
        </authorList>
    </citation>
    <scope>NUCLEOTIDE SEQUENCE [LARGE SCALE GENOMIC DNA]</scope>
</reference>
<name>A0A7T8K6X8_CALRO</name>
<evidence type="ECO:0000313" key="2">
    <source>
        <dbReference type="EMBL" id="QQP48548.1"/>
    </source>
</evidence>
<protein>
    <submittedName>
        <fullName evidence="2">Uncharacterized protein</fullName>
    </submittedName>
</protein>
<feature type="region of interest" description="Disordered" evidence="1">
    <location>
        <begin position="1"/>
        <end position="55"/>
    </location>
</feature>
<feature type="compositionally biased region" description="Basic and acidic residues" evidence="1">
    <location>
        <begin position="28"/>
        <end position="44"/>
    </location>
</feature>
<evidence type="ECO:0000313" key="3">
    <source>
        <dbReference type="Proteomes" id="UP000595437"/>
    </source>
</evidence>
<sequence>MVEYTAGISSSDKIFTSSATHNSQNDRFYLEKGRHPRAAEDSLQKAKATLSHGLS</sequence>
<accession>A0A7T8K6X8</accession>
<dbReference type="EMBL" id="CP045895">
    <property type="protein sequence ID" value="QQP48548.1"/>
    <property type="molecule type" value="Genomic_DNA"/>
</dbReference>
<gene>
    <name evidence="2" type="ORF">FKW44_008906</name>
</gene>
<organism evidence="2 3">
    <name type="scientific">Caligus rogercresseyi</name>
    <name type="common">Sea louse</name>
    <dbReference type="NCBI Taxonomy" id="217165"/>
    <lineage>
        <taxon>Eukaryota</taxon>
        <taxon>Metazoa</taxon>
        <taxon>Ecdysozoa</taxon>
        <taxon>Arthropoda</taxon>
        <taxon>Crustacea</taxon>
        <taxon>Multicrustacea</taxon>
        <taxon>Hexanauplia</taxon>
        <taxon>Copepoda</taxon>
        <taxon>Siphonostomatoida</taxon>
        <taxon>Caligidae</taxon>
        <taxon>Caligus</taxon>
    </lineage>
</organism>
<dbReference type="Proteomes" id="UP000595437">
    <property type="component" value="Chromosome 6"/>
</dbReference>
<feature type="compositionally biased region" description="Polar residues" evidence="1">
    <location>
        <begin position="7"/>
        <end position="26"/>
    </location>
</feature>
<keyword evidence="3" id="KW-1185">Reference proteome</keyword>
<dbReference type="AlphaFoldDB" id="A0A7T8K6X8"/>
<proteinExistence type="predicted"/>
<evidence type="ECO:0000256" key="1">
    <source>
        <dbReference type="SAM" id="MobiDB-lite"/>
    </source>
</evidence>